<comment type="caution">
    <text evidence="3">The sequence shown here is derived from an EMBL/GenBank/DDBJ whole genome shotgun (WGS) entry which is preliminary data.</text>
</comment>
<feature type="compositionally biased region" description="Basic and acidic residues" evidence="2">
    <location>
        <begin position="205"/>
        <end position="214"/>
    </location>
</feature>
<reference evidence="3 4" key="1">
    <citation type="submission" date="2024-02" db="EMBL/GenBank/DDBJ databases">
        <authorList>
            <person name="Chen Y."/>
            <person name="Shah S."/>
            <person name="Dougan E. K."/>
            <person name="Thang M."/>
            <person name="Chan C."/>
        </authorList>
    </citation>
    <scope>NUCLEOTIDE SEQUENCE [LARGE SCALE GENOMIC DNA]</scope>
</reference>
<organism evidence="3 4">
    <name type="scientific">Durusdinium trenchii</name>
    <dbReference type="NCBI Taxonomy" id="1381693"/>
    <lineage>
        <taxon>Eukaryota</taxon>
        <taxon>Sar</taxon>
        <taxon>Alveolata</taxon>
        <taxon>Dinophyceae</taxon>
        <taxon>Suessiales</taxon>
        <taxon>Symbiodiniaceae</taxon>
        <taxon>Durusdinium</taxon>
    </lineage>
</organism>
<gene>
    <name evidence="3" type="ORF">SCF082_LOCUS25383</name>
</gene>
<feature type="region of interest" description="Disordered" evidence="2">
    <location>
        <begin position="15"/>
        <end position="52"/>
    </location>
</feature>
<evidence type="ECO:0000313" key="3">
    <source>
        <dbReference type="EMBL" id="CAK9044749.1"/>
    </source>
</evidence>
<evidence type="ECO:0000256" key="1">
    <source>
        <dbReference type="SAM" id="Coils"/>
    </source>
</evidence>
<proteinExistence type="predicted"/>
<feature type="compositionally biased region" description="Basic residues" evidence="2">
    <location>
        <begin position="215"/>
        <end position="226"/>
    </location>
</feature>
<keyword evidence="1" id="KW-0175">Coiled coil</keyword>
<feature type="compositionally biased region" description="Basic and acidic residues" evidence="2">
    <location>
        <begin position="32"/>
        <end position="49"/>
    </location>
</feature>
<keyword evidence="4" id="KW-1185">Reference proteome</keyword>
<feature type="region of interest" description="Disordered" evidence="2">
    <location>
        <begin position="202"/>
        <end position="230"/>
    </location>
</feature>
<dbReference type="EMBL" id="CAXAMM010019002">
    <property type="protein sequence ID" value="CAK9044749.1"/>
    <property type="molecule type" value="Genomic_DNA"/>
</dbReference>
<evidence type="ECO:0000256" key="2">
    <source>
        <dbReference type="SAM" id="MobiDB-lite"/>
    </source>
</evidence>
<dbReference type="Proteomes" id="UP001642464">
    <property type="component" value="Unassembled WGS sequence"/>
</dbReference>
<feature type="compositionally biased region" description="Polar residues" evidence="2">
    <location>
        <begin position="15"/>
        <end position="28"/>
    </location>
</feature>
<name>A0ABP0M1X2_9DINO</name>
<protein>
    <submittedName>
        <fullName evidence="3">Uncharacterized protein</fullName>
    </submittedName>
</protein>
<accession>A0ABP0M1X2</accession>
<feature type="coiled-coil region" evidence="1">
    <location>
        <begin position="97"/>
        <end position="176"/>
    </location>
</feature>
<sequence>MESSVDVAEALRQLVTQRAQNRRPSSAQPVLHRSEFVPEHGEENREDWSSRIPPVQHLEHSLPFFEHMEERLDALSDQRISSYKVIEREVLDRRNTAELLQVKYREAEARCAAAERRLEQFRQNERRLKATQEEMRVLWMYVEQAKEENRGLRETLEAKDQQIEALQAELERGFEREQAISGMPKVFRQDKRTAVIKQNIAGQKMGDEAPDTSRVRKKKSPSKRNMKAPQLAQIEAFEKVIRMEEDARFPALPARQPAG</sequence>
<evidence type="ECO:0000313" key="4">
    <source>
        <dbReference type="Proteomes" id="UP001642464"/>
    </source>
</evidence>